<reference evidence="2 3" key="1">
    <citation type="journal article" date="2013" name="BMC Genomics">
        <title>Genomics-driven discovery of the pneumocandin biosynthetic gene cluster in the fungus Glarea lozoyensis.</title>
        <authorList>
            <person name="Chen L."/>
            <person name="Yue Q."/>
            <person name="Zhang X."/>
            <person name="Xiang M."/>
            <person name="Wang C."/>
            <person name="Li S."/>
            <person name="Che Y."/>
            <person name="Ortiz-Lopez F.J."/>
            <person name="Bills G.F."/>
            <person name="Liu X."/>
            <person name="An Z."/>
        </authorList>
    </citation>
    <scope>NUCLEOTIDE SEQUENCE [LARGE SCALE GENOMIC DNA]</scope>
    <source>
        <strain evidence="3">ATCC 20868 / MF5171</strain>
    </source>
</reference>
<dbReference type="RefSeq" id="XP_008078217.1">
    <property type="nucleotide sequence ID" value="XM_008080026.1"/>
</dbReference>
<dbReference type="GO" id="GO:0005737">
    <property type="term" value="C:cytoplasm"/>
    <property type="evidence" value="ECO:0007669"/>
    <property type="project" value="TreeGrafter"/>
</dbReference>
<keyword evidence="2" id="KW-0418">Kinase</keyword>
<dbReference type="InterPro" id="IPR011009">
    <property type="entry name" value="Kinase-like_dom_sf"/>
</dbReference>
<dbReference type="OMA" id="MWMLLRQ"/>
<dbReference type="PROSITE" id="PS50011">
    <property type="entry name" value="PROTEIN_KINASE_DOM"/>
    <property type="match status" value="1"/>
</dbReference>
<dbReference type="SUPFAM" id="SSF56112">
    <property type="entry name" value="Protein kinase-like (PK-like)"/>
    <property type="match status" value="1"/>
</dbReference>
<proteinExistence type="predicted"/>
<gene>
    <name evidence="2" type="ORF">GLAREA_09976</name>
</gene>
<dbReference type="InterPro" id="IPR053235">
    <property type="entry name" value="Ser_Thr_kinase"/>
</dbReference>
<sequence>MGEQNSLQSAGVTGEWIWGDDLETVVFAQAYGHGRTIIFRFKFDNKSPRPLASRVATCYHDLNTSTPGHSFPTTSTMREAIWTAVANIWNVCCLHPEIHQLDVIIDILNEEAEHHGQQASWDLCHEKMYTDYVEMLSPASHLSLNNQQMSKIEYRSLVRLNQLGGRGCTTLVYNASDPLTKYVFKGINFRTFLNGYENGHILEEIKSFYRPMELIASMPRHPNIMAPAQTLVTVCKPGDTVPFVCGTLYPVLSNGDLAAYIEKSNETGQRIPATKKAKWCYQMAAAVAHTHFDAKTYHMDLKPGNFLIDNDWNLVLIDWEQSDAPVTTAAPEIDGTWDVEEVQVQNSKTFLQYTNYTGPERKNMPDTTPDDNGWNVWNVGLVWSRQCRKALELAEVFSLSRSMWMLLRQPDMGSFEDITATEEISEDWNMSEDIPLHGRDAVDRCLMKDPNERIGLHELVTFWSKEKREVESV</sequence>
<dbReference type="GO" id="GO:0004674">
    <property type="term" value="F:protein serine/threonine kinase activity"/>
    <property type="evidence" value="ECO:0007669"/>
    <property type="project" value="TreeGrafter"/>
</dbReference>
<dbReference type="Proteomes" id="UP000016922">
    <property type="component" value="Unassembled WGS sequence"/>
</dbReference>
<dbReference type="GO" id="GO:0005524">
    <property type="term" value="F:ATP binding"/>
    <property type="evidence" value="ECO:0007669"/>
    <property type="project" value="InterPro"/>
</dbReference>
<evidence type="ECO:0000259" key="1">
    <source>
        <dbReference type="PROSITE" id="PS50011"/>
    </source>
</evidence>
<dbReference type="HOGENOM" id="CLU_047140_0_0_1"/>
<name>S3D727_GLAL2</name>
<dbReference type="Pfam" id="PF00069">
    <property type="entry name" value="Pkinase"/>
    <property type="match status" value="1"/>
</dbReference>
<dbReference type="InterPro" id="IPR000719">
    <property type="entry name" value="Prot_kinase_dom"/>
</dbReference>
<dbReference type="OrthoDB" id="4062651at2759"/>
<organism evidence="2 3">
    <name type="scientific">Glarea lozoyensis (strain ATCC 20868 / MF5171)</name>
    <dbReference type="NCBI Taxonomy" id="1116229"/>
    <lineage>
        <taxon>Eukaryota</taxon>
        <taxon>Fungi</taxon>
        <taxon>Dikarya</taxon>
        <taxon>Ascomycota</taxon>
        <taxon>Pezizomycotina</taxon>
        <taxon>Leotiomycetes</taxon>
        <taxon>Helotiales</taxon>
        <taxon>Helotiaceae</taxon>
        <taxon>Glarea</taxon>
    </lineage>
</organism>
<dbReference type="eggNOG" id="ENOG502SDZT">
    <property type="taxonomic scope" value="Eukaryota"/>
</dbReference>
<keyword evidence="2" id="KW-0808">Transferase</keyword>
<evidence type="ECO:0000313" key="2">
    <source>
        <dbReference type="EMBL" id="EPE34282.1"/>
    </source>
</evidence>
<protein>
    <submittedName>
        <fullName evidence="2">Protein kinase-like (PK-like)</fullName>
    </submittedName>
</protein>
<keyword evidence="3" id="KW-1185">Reference proteome</keyword>
<dbReference type="EMBL" id="KE145356">
    <property type="protein sequence ID" value="EPE34282.1"/>
    <property type="molecule type" value="Genomic_DNA"/>
</dbReference>
<evidence type="ECO:0000313" key="3">
    <source>
        <dbReference type="Proteomes" id="UP000016922"/>
    </source>
</evidence>
<feature type="domain" description="Protein kinase" evidence="1">
    <location>
        <begin position="158"/>
        <end position="463"/>
    </location>
</feature>
<dbReference type="PANTHER" id="PTHR24361">
    <property type="entry name" value="MITOGEN-ACTIVATED KINASE KINASE KINASE"/>
    <property type="match status" value="1"/>
</dbReference>
<dbReference type="Gene3D" id="1.10.510.10">
    <property type="entry name" value="Transferase(Phosphotransferase) domain 1"/>
    <property type="match status" value="1"/>
</dbReference>
<accession>S3D727</accession>
<dbReference type="AlphaFoldDB" id="S3D727"/>
<dbReference type="SMART" id="SM00220">
    <property type="entry name" value="S_TKc"/>
    <property type="match status" value="1"/>
</dbReference>
<dbReference type="KEGG" id="glz:GLAREA_09976"/>
<dbReference type="GeneID" id="19469023"/>
<dbReference type="PANTHER" id="PTHR24361:SF842">
    <property type="entry name" value="KINASE, PUTATIVE-RELATED"/>
    <property type="match status" value="1"/>
</dbReference>